<dbReference type="PANTHER" id="PTHR43792">
    <property type="entry name" value="GNAT FAMILY, PUTATIVE (AFU_ORTHOLOGUE AFUA_3G00765)-RELATED-RELATED"/>
    <property type="match status" value="1"/>
</dbReference>
<protein>
    <submittedName>
        <fullName evidence="2">N-acetyltransferase</fullName>
    </submittedName>
</protein>
<dbReference type="OrthoDB" id="9801656at2"/>
<dbReference type="PROSITE" id="PS51186">
    <property type="entry name" value="GNAT"/>
    <property type="match status" value="1"/>
</dbReference>
<dbReference type="Proteomes" id="UP000190667">
    <property type="component" value="Unassembled WGS sequence"/>
</dbReference>
<comment type="caution">
    <text evidence="2">The sequence shown here is derived from an EMBL/GenBank/DDBJ whole genome shotgun (WGS) entry which is preliminary data.</text>
</comment>
<dbReference type="InterPro" id="IPR051531">
    <property type="entry name" value="N-acetyltransferase"/>
</dbReference>
<dbReference type="GO" id="GO:0016747">
    <property type="term" value="F:acyltransferase activity, transferring groups other than amino-acyl groups"/>
    <property type="evidence" value="ECO:0007669"/>
    <property type="project" value="InterPro"/>
</dbReference>
<keyword evidence="2" id="KW-0808">Transferase</keyword>
<dbReference type="RefSeq" id="WP_078000719.1">
    <property type="nucleotide sequence ID" value="NZ_MRUL01000001.1"/>
</dbReference>
<dbReference type="EMBL" id="MRUL01000001">
    <property type="protein sequence ID" value="OON41696.1"/>
    <property type="molecule type" value="Genomic_DNA"/>
</dbReference>
<reference evidence="2 3" key="1">
    <citation type="submission" date="2016-12" db="EMBL/GenBank/DDBJ databases">
        <title>Izhakiella australiana sp. nov. of genus Izhakiella isolated from Australian desert.</title>
        <authorList>
            <person name="Ji M."/>
        </authorList>
    </citation>
    <scope>NUCLEOTIDE SEQUENCE [LARGE SCALE GENOMIC DNA]</scope>
    <source>
        <strain evidence="2 3">D4N98</strain>
    </source>
</reference>
<dbReference type="SUPFAM" id="SSF55729">
    <property type="entry name" value="Acyl-CoA N-acyltransferases (Nat)"/>
    <property type="match status" value="1"/>
</dbReference>
<evidence type="ECO:0000259" key="1">
    <source>
        <dbReference type="PROSITE" id="PS51186"/>
    </source>
</evidence>
<keyword evidence="3" id="KW-1185">Reference proteome</keyword>
<organism evidence="2 3">
    <name type="scientific">Izhakiella australiensis</name>
    <dbReference type="NCBI Taxonomy" id="1926881"/>
    <lineage>
        <taxon>Bacteria</taxon>
        <taxon>Pseudomonadati</taxon>
        <taxon>Pseudomonadota</taxon>
        <taxon>Gammaproteobacteria</taxon>
        <taxon>Enterobacterales</taxon>
        <taxon>Erwiniaceae</taxon>
        <taxon>Izhakiella</taxon>
    </lineage>
</organism>
<dbReference type="STRING" id="1926881.BTJ39_00570"/>
<dbReference type="Gene3D" id="3.40.630.30">
    <property type="match status" value="1"/>
</dbReference>
<dbReference type="InterPro" id="IPR000182">
    <property type="entry name" value="GNAT_dom"/>
</dbReference>
<evidence type="ECO:0000313" key="3">
    <source>
        <dbReference type="Proteomes" id="UP000190667"/>
    </source>
</evidence>
<dbReference type="AlphaFoldDB" id="A0A1S8YS93"/>
<dbReference type="Pfam" id="PF13302">
    <property type="entry name" value="Acetyltransf_3"/>
    <property type="match status" value="1"/>
</dbReference>
<evidence type="ECO:0000313" key="2">
    <source>
        <dbReference type="EMBL" id="OON41696.1"/>
    </source>
</evidence>
<dbReference type="PANTHER" id="PTHR43792:SF1">
    <property type="entry name" value="N-ACETYLTRANSFERASE DOMAIN-CONTAINING PROTEIN"/>
    <property type="match status" value="1"/>
</dbReference>
<proteinExistence type="predicted"/>
<dbReference type="InterPro" id="IPR016181">
    <property type="entry name" value="Acyl_CoA_acyltransferase"/>
</dbReference>
<sequence>MSFLIETERLRLEPFNKSHINGLRAMDSDPEILRYISNGVTKSHDETMETIQRVQTRWQQYGFSWWAMCDKQSGEVAGAACLQHLANQDGAPLEIGWRLRKEFHGKGLATEAAKAIVDFAVERVGVTYLVAVAHPDNLASQRVMQRLGMIYKGIEVHYDEPCVVYELKGLTNATEK</sequence>
<gene>
    <name evidence="2" type="ORF">BTJ39_00570</name>
</gene>
<name>A0A1S8YS93_9GAMM</name>
<accession>A0A1S8YS93</accession>
<feature type="domain" description="N-acetyltransferase" evidence="1">
    <location>
        <begin position="10"/>
        <end position="171"/>
    </location>
</feature>